<gene>
    <name evidence="2" type="ORF">GCK32_004886</name>
</gene>
<proteinExistence type="predicted"/>
<accession>A0AAN8FSL4</accession>
<dbReference type="AlphaFoldDB" id="A0AAN8FSL4"/>
<evidence type="ECO:0000313" key="3">
    <source>
        <dbReference type="Proteomes" id="UP001331761"/>
    </source>
</evidence>
<dbReference type="EMBL" id="WIXE01002101">
    <property type="protein sequence ID" value="KAK5985121.1"/>
    <property type="molecule type" value="Genomic_DNA"/>
</dbReference>
<protein>
    <submittedName>
        <fullName evidence="2">Uncharacterized protein</fullName>
    </submittedName>
</protein>
<feature type="region of interest" description="Disordered" evidence="1">
    <location>
        <begin position="1"/>
        <end position="25"/>
    </location>
</feature>
<sequence>MKMDDATSKQEKAQLSTPARCSGCGGKAAQEVQLELQRLRINIEIMGALKRTMLLEESRHQSFKAQLKRQTDEMLELRNAIAQRNHILRQSLCARQAHLEAPVNLPEHASKPPAPRKREQ</sequence>
<evidence type="ECO:0000313" key="2">
    <source>
        <dbReference type="EMBL" id="KAK5985121.1"/>
    </source>
</evidence>
<organism evidence="2 3">
    <name type="scientific">Trichostrongylus colubriformis</name>
    <name type="common">Black scour worm</name>
    <dbReference type="NCBI Taxonomy" id="6319"/>
    <lineage>
        <taxon>Eukaryota</taxon>
        <taxon>Metazoa</taxon>
        <taxon>Ecdysozoa</taxon>
        <taxon>Nematoda</taxon>
        <taxon>Chromadorea</taxon>
        <taxon>Rhabditida</taxon>
        <taxon>Rhabditina</taxon>
        <taxon>Rhabditomorpha</taxon>
        <taxon>Strongyloidea</taxon>
        <taxon>Trichostrongylidae</taxon>
        <taxon>Trichostrongylus</taxon>
    </lineage>
</organism>
<feature type="region of interest" description="Disordered" evidence="1">
    <location>
        <begin position="100"/>
        <end position="120"/>
    </location>
</feature>
<comment type="caution">
    <text evidence="2">The sequence shown here is derived from an EMBL/GenBank/DDBJ whole genome shotgun (WGS) entry which is preliminary data.</text>
</comment>
<keyword evidence="3" id="KW-1185">Reference proteome</keyword>
<evidence type="ECO:0000256" key="1">
    <source>
        <dbReference type="SAM" id="MobiDB-lite"/>
    </source>
</evidence>
<name>A0AAN8FSL4_TRICO</name>
<feature type="compositionally biased region" description="Basic and acidic residues" evidence="1">
    <location>
        <begin position="1"/>
        <end position="12"/>
    </location>
</feature>
<reference evidence="2 3" key="1">
    <citation type="submission" date="2019-10" db="EMBL/GenBank/DDBJ databases">
        <title>Assembly and Annotation for the nematode Trichostrongylus colubriformis.</title>
        <authorList>
            <person name="Martin J."/>
        </authorList>
    </citation>
    <scope>NUCLEOTIDE SEQUENCE [LARGE SCALE GENOMIC DNA]</scope>
    <source>
        <strain evidence="2">G859</strain>
        <tissue evidence="2">Whole worm</tissue>
    </source>
</reference>
<dbReference type="Proteomes" id="UP001331761">
    <property type="component" value="Unassembled WGS sequence"/>
</dbReference>